<keyword evidence="4" id="KW-1185">Reference proteome</keyword>
<gene>
    <name evidence="3" type="primary">flgA</name>
    <name evidence="3" type="ORF">V6242_02160</name>
</gene>
<evidence type="ECO:0000256" key="1">
    <source>
        <dbReference type="RuleBase" id="RU362063"/>
    </source>
</evidence>
<dbReference type="EMBL" id="JBAKAR010000001">
    <property type="protein sequence ID" value="MEL0611936.1"/>
    <property type="molecule type" value="Genomic_DNA"/>
</dbReference>
<keyword evidence="1" id="KW-0574">Periplasm</keyword>
<feature type="signal peptide" evidence="1">
    <location>
        <begin position="1"/>
        <end position="20"/>
    </location>
</feature>
<comment type="similarity">
    <text evidence="1">Belongs to the FlgA family.</text>
</comment>
<comment type="function">
    <text evidence="1">Involved in the assembly process of the P-ring formation. It may associate with FlgF on the rod constituting a structure essential for the P-ring assembly or may act as a modulator protein for the P-ring assembly.</text>
</comment>
<evidence type="ECO:0000313" key="3">
    <source>
        <dbReference type="EMBL" id="MEL0611936.1"/>
    </source>
</evidence>
<reference evidence="3 4" key="1">
    <citation type="submission" date="2024-02" db="EMBL/GenBank/DDBJ databases">
        <title>Bacteria isolated from the canopy kelp, Nereocystis luetkeana.</title>
        <authorList>
            <person name="Pfister C.A."/>
            <person name="Younker I.T."/>
            <person name="Light S.H."/>
        </authorList>
    </citation>
    <scope>NUCLEOTIDE SEQUENCE [LARGE SCALE GENOMIC DNA]</scope>
    <source>
        <strain evidence="3 4">TI.4.07</strain>
    </source>
</reference>
<dbReference type="InterPro" id="IPR017585">
    <property type="entry name" value="SAF_FlgA"/>
</dbReference>
<keyword evidence="1" id="KW-1005">Bacterial flagellum biogenesis</keyword>
<dbReference type="PANTHER" id="PTHR36307:SF1">
    <property type="entry name" value="FLAGELLA BASAL BODY P-RING FORMATION PROTEIN FLGA"/>
    <property type="match status" value="1"/>
</dbReference>
<proteinExistence type="inferred from homology"/>
<name>A0ABU9G1K7_9GAMM</name>
<feature type="chain" id="PRO_5044952668" description="Flagella basal body P-ring formation protein FlgA" evidence="1">
    <location>
        <begin position="21"/>
        <end position="230"/>
    </location>
</feature>
<dbReference type="Proteomes" id="UP001379949">
    <property type="component" value="Unassembled WGS sequence"/>
</dbReference>
<evidence type="ECO:0000259" key="2">
    <source>
        <dbReference type="Pfam" id="PF13144"/>
    </source>
</evidence>
<dbReference type="CDD" id="cd11614">
    <property type="entry name" value="SAF_CpaB_FlgA_like"/>
    <property type="match status" value="1"/>
</dbReference>
<keyword evidence="1" id="KW-0732">Signal</keyword>
<dbReference type="RefSeq" id="WP_133001813.1">
    <property type="nucleotide sequence ID" value="NZ_BAAAFB010000003.1"/>
</dbReference>
<feature type="domain" description="Flagella basal body P-ring formation protein FlgA SAF" evidence="2">
    <location>
        <begin position="108"/>
        <end position="228"/>
    </location>
</feature>
<dbReference type="Pfam" id="PF13144">
    <property type="entry name" value="ChapFlgA"/>
    <property type="match status" value="1"/>
</dbReference>
<evidence type="ECO:0000313" key="4">
    <source>
        <dbReference type="Proteomes" id="UP001379949"/>
    </source>
</evidence>
<dbReference type="PANTHER" id="PTHR36307">
    <property type="entry name" value="FLAGELLA BASAL BODY P-RING FORMATION PROTEIN FLGA"/>
    <property type="match status" value="1"/>
</dbReference>
<dbReference type="NCBIfam" id="TIGR03170">
    <property type="entry name" value="flgA_cterm"/>
    <property type="match status" value="1"/>
</dbReference>
<keyword evidence="3" id="KW-0969">Cilium</keyword>
<keyword evidence="3" id="KW-0966">Cell projection</keyword>
<accession>A0ABU9G1K7</accession>
<organism evidence="3 4">
    <name type="scientific">Marinomonas arenicola</name>
    <dbReference type="NCBI Taxonomy" id="569601"/>
    <lineage>
        <taxon>Bacteria</taxon>
        <taxon>Pseudomonadati</taxon>
        <taxon>Pseudomonadota</taxon>
        <taxon>Gammaproteobacteria</taxon>
        <taxon>Oceanospirillales</taxon>
        <taxon>Oceanospirillaceae</taxon>
        <taxon>Marinomonas</taxon>
    </lineage>
</organism>
<dbReference type="Gene3D" id="3.90.1210.10">
    <property type="entry name" value="Antifreeze-like/N-acetylneuraminic acid synthase C-terminal domain"/>
    <property type="match status" value="1"/>
</dbReference>
<comment type="subcellular location">
    <subcellularLocation>
        <location evidence="1">Periplasm</location>
    </subcellularLocation>
</comment>
<dbReference type="Gene3D" id="2.30.30.760">
    <property type="match status" value="1"/>
</dbReference>
<comment type="caution">
    <text evidence="3">The sequence shown here is derived from an EMBL/GenBank/DDBJ whole genome shotgun (WGS) entry which is preliminary data.</text>
</comment>
<dbReference type="InterPro" id="IPR039246">
    <property type="entry name" value="Flagellar_FlgA"/>
</dbReference>
<sequence length="230" mass="25425">MSSVRLIIAFACLQASYSFALSVTEQIHNYINLVEIPRLASVYPDADIKIDLNNQAALSYLPDCQDTKITIENQRPNASKRTTYAISCTSPEWKSFVPVTQTILISAIKATSPINRGQTINQQNTDIGQVDITSLRGQVFTKSHPPYGLIASRNLRINAFITDNVTKQPTLIKKGERILITARTGNIVVKMNGKALENGIKGQQIRVQNTSSGRIIYAKVVTDSEVLVNY</sequence>
<protein>
    <recommendedName>
        <fullName evidence="1">Flagella basal body P-ring formation protein FlgA</fullName>
    </recommendedName>
</protein>
<keyword evidence="3" id="KW-0282">Flagellum</keyword>